<organism evidence="2 4">
    <name type="scientific">Corynebacterium glucuronolyticum</name>
    <dbReference type="NCBI Taxonomy" id="39791"/>
    <lineage>
        <taxon>Bacteria</taxon>
        <taxon>Bacillati</taxon>
        <taxon>Actinomycetota</taxon>
        <taxon>Actinomycetes</taxon>
        <taxon>Mycobacteriales</taxon>
        <taxon>Corynebacteriaceae</taxon>
        <taxon>Corynebacterium</taxon>
    </lineage>
</organism>
<sequence>MWAYAIMIGASITAGSSVAMTRLGIPLWGWALEFVIMTLVAYFLVRNNAIEKSDSEKGNPTYVVANRRNLIIFAIVMAILIIAAVAFAFF</sequence>
<proteinExistence type="predicted"/>
<protein>
    <submittedName>
        <fullName evidence="2">Uncharacterized protein</fullName>
    </submittedName>
</protein>
<evidence type="ECO:0000256" key="1">
    <source>
        <dbReference type="SAM" id="Phobius"/>
    </source>
</evidence>
<dbReference type="EMBL" id="CP069534">
    <property type="protein sequence ID" value="QRP71895.1"/>
    <property type="molecule type" value="Genomic_DNA"/>
</dbReference>
<keyword evidence="1" id="KW-1133">Transmembrane helix</keyword>
<dbReference type="Proteomes" id="UP000617681">
    <property type="component" value="Chromosome"/>
</dbReference>
<dbReference type="EMBL" id="CP066007">
    <property type="protein sequence ID" value="QQB47715.1"/>
    <property type="molecule type" value="Genomic_DNA"/>
</dbReference>
<dbReference type="AlphaFoldDB" id="A0A7T4JW92"/>
<reference evidence="2 4" key="1">
    <citation type="submission" date="2020-12" db="EMBL/GenBank/DDBJ databases">
        <title>FDA dAtabase for Regulatory Grade micrObial Sequences (FDA-ARGOS): Supporting development and validation of Infectious Disease Dx tests.</title>
        <authorList>
            <person name="Sproer C."/>
            <person name="Gronow S."/>
            <person name="Severitt S."/>
            <person name="Schroder I."/>
            <person name="Tallon L."/>
            <person name="Sadzewicz L."/>
            <person name="Zhao X."/>
            <person name="Boylan J."/>
            <person name="Ott S."/>
            <person name="Bowen H."/>
            <person name="Vavikolanu K."/>
            <person name="Mehta A."/>
            <person name="Aluvathingal J."/>
            <person name="Nadendla S."/>
            <person name="Lowell S."/>
            <person name="Myers T."/>
            <person name="Yan Y."/>
            <person name="Sichtig H."/>
        </authorList>
    </citation>
    <scope>NUCLEOTIDE SEQUENCE [LARGE SCALE GENOMIC DNA]</scope>
    <source>
        <strain evidence="2 4">FDAARGOS_1053</strain>
        <strain evidence="3">FDAARGOS_1191</strain>
    </source>
</reference>
<evidence type="ECO:0000313" key="4">
    <source>
        <dbReference type="Proteomes" id="UP000596145"/>
    </source>
</evidence>
<evidence type="ECO:0000313" key="3">
    <source>
        <dbReference type="EMBL" id="QRP71895.1"/>
    </source>
</evidence>
<keyword evidence="1" id="KW-0812">Transmembrane</keyword>
<dbReference type="OrthoDB" id="4411649at2"/>
<gene>
    <name evidence="2" type="ORF">I6I10_07865</name>
    <name evidence="3" type="ORF">I6J21_08300</name>
</gene>
<accession>A0A7T4JW92</accession>
<feature type="transmembrane region" description="Helical" evidence="1">
    <location>
        <begin position="70"/>
        <end position="89"/>
    </location>
</feature>
<feature type="transmembrane region" description="Helical" evidence="1">
    <location>
        <begin position="27"/>
        <end position="45"/>
    </location>
</feature>
<dbReference type="Proteomes" id="UP000596145">
    <property type="component" value="Chromosome"/>
</dbReference>
<evidence type="ECO:0000313" key="2">
    <source>
        <dbReference type="EMBL" id="QQB47715.1"/>
    </source>
</evidence>
<name>A0A7T4JW92_9CORY</name>
<keyword evidence="1" id="KW-0472">Membrane</keyword>